<organism evidence="2 3">
    <name type="scientific">Artemisia annua</name>
    <name type="common">Sweet wormwood</name>
    <dbReference type="NCBI Taxonomy" id="35608"/>
    <lineage>
        <taxon>Eukaryota</taxon>
        <taxon>Viridiplantae</taxon>
        <taxon>Streptophyta</taxon>
        <taxon>Embryophyta</taxon>
        <taxon>Tracheophyta</taxon>
        <taxon>Spermatophyta</taxon>
        <taxon>Magnoliopsida</taxon>
        <taxon>eudicotyledons</taxon>
        <taxon>Gunneridae</taxon>
        <taxon>Pentapetalae</taxon>
        <taxon>asterids</taxon>
        <taxon>campanulids</taxon>
        <taxon>Asterales</taxon>
        <taxon>Asteraceae</taxon>
        <taxon>Asteroideae</taxon>
        <taxon>Anthemideae</taxon>
        <taxon>Artemisiinae</taxon>
        <taxon>Artemisia</taxon>
    </lineage>
</organism>
<name>A0A2U1LD36_ARTAN</name>
<keyword evidence="3" id="KW-1185">Reference proteome</keyword>
<evidence type="ECO:0000313" key="3">
    <source>
        <dbReference type="Proteomes" id="UP000245207"/>
    </source>
</evidence>
<dbReference type="EMBL" id="PKPP01010062">
    <property type="protein sequence ID" value="PWA46886.1"/>
    <property type="molecule type" value="Genomic_DNA"/>
</dbReference>
<evidence type="ECO:0000256" key="1">
    <source>
        <dbReference type="SAM" id="SignalP"/>
    </source>
</evidence>
<proteinExistence type="predicted"/>
<protein>
    <submittedName>
        <fullName evidence="2">Uncharacterized protein</fullName>
    </submittedName>
</protein>
<accession>A0A2U1LD36</accession>
<comment type="caution">
    <text evidence="2">The sequence shown here is derived from an EMBL/GenBank/DDBJ whole genome shotgun (WGS) entry which is preliminary data.</text>
</comment>
<feature type="chain" id="PRO_5015556963" evidence="1">
    <location>
        <begin position="25"/>
        <end position="143"/>
    </location>
</feature>
<dbReference type="AlphaFoldDB" id="A0A2U1LD36"/>
<gene>
    <name evidence="2" type="ORF">CTI12_AA504340</name>
</gene>
<keyword evidence="1" id="KW-0732">Signal</keyword>
<evidence type="ECO:0000313" key="2">
    <source>
        <dbReference type="EMBL" id="PWA46886.1"/>
    </source>
</evidence>
<sequence length="143" mass="16126">MDILNKKSMLFLLAITLLICSSYADDHLPSARMEDRKLAGGFLPRPKPAANLNQPKNIEMYKRIAAAHPNAKKGFKFAWESGKEVAVACQTNCQPADRRQKLCSAFYCVYQMINQNTMTCKKVCGKLPTEGCYYDITNRKAHC</sequence>
<reference evidence="2 3" key="1">
    <citation type="journal article" date="2018" name="Mol. Plant">
        <title>The genome of Artemisia annua provides insight into the evolution of Asteraceae family and artemisinin biosynthesis.</title>
        <authorList>
            <person name="Shen Q."/>
            <person name="Zhang L."/>
            <person name="Liao Z."/>
            <person name="Wang S."/>
            <person name="Yan T."/>
            <person name="Shi P."/>
            <person name="Liu M."/>
            <person name="Fu X."/>
            <person name="Pan Q."/>
            <person name="Wang Y."/>
            <person name="Lv Z."/>
            <person name="Lu X."/>
            <person name="Zhang F."/>
            <person name="Jiang W."/>
            <person name="Ma Y."/>
            <person name="Chen M."/>
            <person name="Hao X."/>
            <person name="Li L."/>
            <person name="Tang Y."/>
            <person name="Lv G."/>
            <person name="Zhou Y."/>
            <person name="Sun X."/>
            <person name="Brodelius P.E."/>
            <person name="Rose J.K.C."/>
            <person name="Tang K."/>
        </authorList>
    </citation>
    <scope>NUCLEOTIDE SEQUENCE [LARGE SCALE GENOMIC DNA]</scope>
    <source>
        <strain evidence="3">cv. Huhao1</strain>
        <tissue evidence="2">Leaf</tissue>
    </source>
</reference>
<feature type="signal peptide" evidence="1">
    <location>
        <begin position="1"/>
        <end position="24"/>
    </location>
</feature>
<dbReference type="Proteomes" id="UP000245207">
    <property type="component" value="Unassembled WGS sequence"/>
</dbReference>